<reference evidence="1 2" key="1">
    <citation type="submission" date="2017-03" db="EMBL/GenBank/DDBJ databases">
        <title>Genome sequence of Sphingomonas mucosissima DSM 17494.</title>
        <authorList>
            <person name="Poehlein A."/>
            <person name="Wuebbeler J.H."/>
            <person name="Steinbuechel A."/>
            <person name="Daniel R."/>
        </authorList>
    </citation>
    <scope>NUCLEOTIDE SEQUENCE [LARGE SCALE GENOMIC DNA]</scope>
    <source>
        <strain evidence="1 2">DSM 17494</strain>
    </source>
</reference>
<dbReference type="OrthoDB" id="2548453at2"/>
<proteinExistence type="predicted"/>
<evidence type="ECO:0008006" key="3">
    <source>
        <dbReference type="Google" id="ProtNLM"/>
    </source>
</evidence>
<sequence>MTAQTLDPFGYWPAQRSRIRSLGGDEKGDDPSYVFHTSYVSAPAGPSVAAISFHGLVAEAGMIAVRIFQHLPEGKSAITEQGKLTALLPSLAKAPRVLKLPFEALPGALYAVTGYAYGECEASARDIVISISSRQGERDDPARTRSLFGRFKARRANGMVSGNAPQLAWPVSQGFTPDQTLEPDFNRLSTRLSPEGSMVDRWESAYILRVLEQYGRLEPGARGLALSAEPEPVAAAAVGAGCDVRSVITPVGATVDAICSEHFTPPDGIGFDFIYARSSVFGTGDPARALKMIDDMLARIRPGGLAVLLLNTGPGLDRHGLGRIALEVAAQGHFTAQLRYGDPEEGSVPFGIVIRTSTENVVT</sequence>
<organism evidence="1 2">
    <name type="scientific">Sphingomonas mucosissima</name>
    <dbReference type="NCBI Taxonomy" id="370959"/>
    <lineage>
        <taxon>Bacteria</taxon>
        <taxon>Pseudomonadati</taxon>
        <taxon>Pseudomonadota</taxon>
        <taxon>Alphaproteobacteria</taxon>
        <taxon>Sphingomonadales</taxon>
        <taxon>Sphingomonadaceae</taxon>
        <taxon>Sphingomonas</taxon>
    </lineage>
</organism>
<protein>
    <recommendedName>
        <fullName evidence="3">Class I SAM-dependent methyltransferase</fullName>
    </recommendedName>
</protein>
<evidence type="ECO:0000313" key="2">
    <source>
        <dbReference type="Proteomes" id="UP000197783"/>
    </source>
</evidence>
<gene>
    <name evidence="1" type="ORF">SPMU_12730</name>
</gene>
<dbReference type="RefSeq" id="WP_088332865.1">
    <property type="nucleotide sequence ID" value="NZ_NBBJ01000001.1"/>
</dbReference>
<comment type="caution">
    <text evidence="1">The sequence shown here is derived from an EMBL/GenBank/DDBJ whole genome shotgun (WGS) entry which is preliminary data.</text>
</comment>
<keyword evidence="2" id="KW-1185">Reference proteome</keyword>
<accession>A0A245ZT95</accession>
<name>A0A245ZT95_9SPHN</name>
<evidence type="ECO:0000313" key="1">
    <source>
        <dbReference type="EMBL" id="OWK32930.1"/>
    </source>
</evidence>
<dbReference type="AlphaFoldDB" id="A0A245ZT95"/>
<dbReference type="EMBL" id="NBBJ01000001">
    <property type="protein sequence ID" value="OWK32930.1"/>
    <property type="molecule type" value="Genomic_DNA"/>
</dbReference>
<dbReference type="Proteomes" id="UP000197783">
    <property type="component" value="Unassembled WGS sequence"/>
</dbReference>